<name>A0AAJ0GPJ6_9PEZI</name>
<dbReference type="GeneID" id="87889876"/>
<dbReference type="AlphaFoldDB" id="A0AAJ0GPJ6"/>
<evidence type="ECO:0000313" key="3">
    <source>
        <dbReference type="Proteomes" id="UP001273166"/>
    </source>
</evidence>
<reference evidence="2" key="1">
    <citation type="journal article" date="2023" name="Mol. Phylogenet. Evol.">
        <title>Genome-scale phylogeny and comparative genomics of the fungal order Sordariales.</title>
        <authorList>
            <person name="Hensen N."/>
            <person name="Bonometti L."/>
            <person name="Westerberg I."/>
            <person name="Brannstrom I.O."/>
            <person name="Guillou S."/>
            <person name="Cros-Aarteil S."/>
            <person name="Calhoun S."/>
            <person name="Haridas S."/>
            <person name="Kuo A."/>
            <person name="Mondo S."/>
            <person name="Pangilinan J."/>
            <person name="Riley R."/>
            <person name="LaButti K."/>
            <person name="Andreopoulos B."/>
            <person name="Lipzen A."/>
            <person name="Chen C."/>
            <person name="Yan M."/>
            <person name="Daum C."/>
            <person name="Ng V."/>
            <person name="Clum A."/>
            <person name="Steindorff A."/>
            <person name="Ohm R.A."/>
            <person name="Martin F."/>
            <person name="Silar P."/>
            <person name="Natvig D.O."/>
            <person name="Lalanne C."/>
            <person name="Gautier V."/>
            <person name="Ament-Velasquez S.L."/>
            <person name="Kruys A."/>
            <person name="Hutchinson M.I."/>
            <person name="Powell A.J."/>
            <person name="Barry K."/>
            <person name="Miller A.N."/>
            <person name="Grigoriev I.V."/>
            <person name="Debuchy R."/>
            <person name="Gladieux P."/>
            <person name="Hiltunen Thoren M."/>
            <person name="Johannesson H."/>
        </authorList>
    </citation>
    <scope>NUCLEOTIDE SEQUENCE</scope>
    <source>
        <strain evidence="2">CBS 333.67</strain>
    </source>
</reference>
<reference evidence="2" key="2">
    <citation type="submission" date="2023-06" db="EMBL/GenBank/DDBJ databases">
        <authorList>
            <consortium name="Lawrence Berkeley National Laboratory"/>
            <person name="Mondo S.J."/>
            <person name="Hensen N."/>
            <person name="Bonometti L."/>
            <person name="Westerberg I."/>
            <person name="Brannstrom I.O."/>
            <person name="Guillou S."/>
            <person name="Cros-Aarteil S."/>
            <person name="Calhoun S."/>
            <person name="Haridas S."/>
            <person name="Kuo A."/>
            <person name="Pangilinan J."/>
            <person name="Riley R."/>
            <person name="Labutti K."/>
            <person name="Andreopoulos B."/>
            <person name="Lipzen A."/>
            <person name="Chen C."/>
            <person name="Yanf M."/>
            <person name="Daum C."/>
            <person name="Ng V."/>
            <person name="Clum A."/>
            <person name="Steindorff A."/>
            <person name="Ohm R."/>
            <person name="Martin F."/>
            <person name="Silar P."/>
            <person name="Natvig D."/>
            <person name="Lalanne C."/>
            <person name="Gautier V."/>
            <person name="Ament-Velasquez S.L."/>
            <person name="Kruys A."/>
            <person name="Hutchinson M.I."/>
            <person name="Powell A.J."/>
            <person name="Barry K."/>
            <person name="Miller A.N."/>
            <person name="Grigoriev I.V."/>
            <person name="Debuchy R."/>
            <person name="Gladieux P."/>
            <person name="Thoren M.H."/>
            <person name="Johannesson H."/>
        </authorList>
    </citation>
    <scope>NUCLEOTIDE SEQUENCE</scope>
    <source>
        <strain evidence="2">CBS 333.67</strain>
    </source>
</reference>
<evidence type="ECO:0000256" key="1">
    <source>
        <dbReference type="SAM" id="SignalP"/>
    </source>
</evidence>
<evidence type="ECO:0000313" key="2">
    <source>
        <dbReference type="EMBL" id="KAK3303711.1"/>
    </source>
</evidence>
<dbReference type="Proteomes" id="UP001273166">
    <property type="component" value="Unassembled WGS sequence"/>
</dbReference>
<organism evidence="2 3">
    <name type="scientific">Chaetomium strumarium</name>
    <dbReference type="NCBI Taxonomy" id="1170767"/>
    <lineage>
        <taxon>Eukaryota</taxon>
        <taxon>Fungi</taxon>
        <taxon>Dikarya</taxon>
        <taxon>Ascomycota</taxon>
        <taxon>Pezizomycotina</taxon>
        <taxon>Sordariomycetes</taxon>
        <taxon>Sordariomycetidae</taxon>
        <taxon>Sordariales</taxon>
        <taxon>Chaetomiaceae</taxon>
        <taxon>Chaetomium</taxon>
    </lineage>
</organism>
<accession>A0AAJ0GPJ6</accession>
<protein>
    <submittedName>
        <fullName evidence="2">Ser/Thr protein phosphatase</fullName>
    </submittedName>
</protein>
<proteinExistence type="predicted"/>
<keyword evidence="1" id="KW-0732">Signal</keyword>
<sequence length="237" mass="26556">MDWTTVKVACLILKHHGVSACIVGELALNYYNVPRVCHDVQICVPKLSSAVAAGILCSTGLFEPFEHEQNAEFNNYAQYKQGLPHLLTIIIFSASFFGLDPIKEVLVQPFADRDVYISKETQGLSRDDLTHLRLPRLAPLIGGLAKRYLDTRDDVSMIALEQLVDGMNPDESWVQQYLEGAEPAVRALVMDLVRDKKSRIDYFSDNQVTCFIKDEKEAANQERRLAQPTPCGSQKDG</sequence>
<gene>
    <name evidence="2" type="ORF">B0T15DRAFT_576999</name>
</gene>
<feature type="chain" id="PRO_5042474731" evidence="1">
    <location>
        <begin position="21"/>
        <end position="237"/>
    </location>
</feature>
<feature type="signal peptide" evidence="1">
    <location>
        <begin position="1"/>
        <end position="20"/>
    </location>
</feature>
<dbReference type="InterPro" id="IPR043519">
    <property type="entry name" value="NT_sf"/>
</dbReference>
<dbReference type="EMBL" id="JAUDZG010000006">
    <property type="protein sequence ID" value="KAK3303711.1"/>
    <property type="molecule type" value="Genomic_DNA"/>
</dbReference>
<dbReference type="SUPFAM" id="SSF81301">
    <property type="entry name" value="Nucleotidyltransferase"/>
    <property type="match status" value="1"/>
</dbReference>
<keyword evidence="3" id="KW-1185">Reference proteome</keyword>
<comment type="caution">
    <text evidence="2">The sequence shown here is derived from an EMBL/GenBank/DDBJ whole genome shotgun (WGS) entry which is preliminary data.</text>
</comment>
<dbReference type="RefSeq" id="XP_062719491.1">
    <property type="nucleotide sequence ID" value="XM_062871047.1"/>
</dbReference>